<comment type="caution">
    <text evidence="3">The sequence shown here is derived from an EMBL/GenBank/DDBJ whole genome shotgun (WGS) entry which is preliminary data.</text>
</comment>
<dbReference type="PROSITE" id="PS51257">
    <property type="entry name" value="PROKAR_LIPOPROTEIN"/>
    <property type="match status" value="1"/>
</dbReference>
<keyword evidence="4" id="KW-1185">Reference proteome</keyword>
<dbReference type="InterPro" id="IPR050553">
    <property type="entry name" value="Thioredoxin_ResA/DsbE_sf"/>
</dbReference>
<dbReference type="CDD" id="cd02966">
    <property type="entry name" value="TlpA_like_family"/>
    <property type="match status" value="1"/>
</dbReference>
<dbReference type="Pfam" id="PF00578">
    <property type="entry name" value="AhpC-TSA"/>
    <property type="match status" value="1"/>
</dbReference>
<accession>A0A2T0SEC1</accession>
<protein>
    <submittedName>
        <fullName evidence="3">AhpC/TSA family protein</fullName>
    </submittedName>
</protein>
<dbReference type="InterPro" id="IPR036249">
    <property type="entry name" value="Thioredoxin-like_sf"/>
</dbReference>
<keyword evidence="1" id="KW-0676">Redox-active center</keyword>
<evidence type="ECO:0000313" key="4">
    <source>
        <dbReference type="Proteomes" id="UP000238375"/>
    </source>
</evidence>
<evidence type="ECO:0000259" key="2">
    <source>
        <dbReference type="PROSITE" id="PS51352"/>
    </source>
</evidence>
<dbReference type="SUPFAM" id="SSF52833">
    <property type="entry name" value="Thioredoxin-like"/>
    <property type="match status" value="1"/>
</dbReference>
<sequence length="203" mass="22827">MKRLYVLLINALLVITGCTRSVETQVPAFKAKQFQADTVDLRAAAKNKVAFVSIWSIFCGPCLAELPEVQAVYAHYKSNPQVSFVTLALNTEEELTRFSSPASDSSDVYRKAFKHSKLTDFSFPVLIGTRSPYQIENGSARLTDTKAADELKQLFTFNAIPVTRIYDRQGKLLFEDSDAETSTKRLRIHRTNLIRTIDSLLTL</sequence>
<organism evidence="3 4">
    <name type="scientific">Spirosoma oryzae</name>
    <dbReference type="NCBI Taxonomy" id="1469603"/>
    <lineage>
        <taxon>Bacteria</taxon>
        <taxon>Pseudomonadati</taxon>
        <taxon>Bacteroidota</taxon>
        <taxon>Cytophagia</taxon>
        <taxon>Cytophagales</taxon>
        <taxon>Cytophagaceae</taxon>
        <taxon>Spirosoma</taxon>
    </lineage>
</organism>
<dbReference type="Gene3D" id="3.40.30.10">
    <property type="entry name" value="Glutaredoxin"/>
    <property type="match status" value="1"/>
</dbReference>
<dbReference type="PANTHER" id="PTHR42852">
    <property type="entry name" value="THIOL:DISULFIDE INTERCHANGE PROTEIN DSBE"/>
    <property type="match status" value="1"/>
</dbReference>
<dbReference type="GO" id="GO:0016209">
    <property type="term" value="F:antioxidant activity"/>
    <property type="evidence" value="ECO:0007669"/>
    <property type="project" value="InterPro"/>
</dbReference>
<reference evidence="3 4" key="1">
    <citation type="submission" date="2018-03" db="EMBL/GenBank/DDBJ databases">
        <title>Genomic Encyclopedia of Archaeal and Bacterial Type Strains, Phase II (KMG-II): from individual species to whole genera.</title>
        <authorList>
            <person name="Goeker M."/>
        </authorList>
    </citation>
    <scope>NUCLEOTIDE SEQUENCE [LARGE SCALE GENOMIC DNA]</scope>
    <source>
        <strain evidence="3 4">DSM 28354</strain>
    </source>
</reference>
<evidence type="ECO:0000256" key="1">
    <source>
        <dbReference type="ARBA" id="ARBA00023284"/>
    </source>
</evidence>
<gene>
    <name evidence="3" type="ORF">CLV58_12261</name>
</gene>
<dbReference type="InterPro" id="IPR013766">
    <property type="entry name" value="Thioredoxin_domain"/>
</dbReference>
<dbReference type="PANTHER" id="PTHR42852:SF13">
    <property type="entry name" value="PROTEIN DIPZ"/>
    <property type="match status" value="1"/>
</dbReference>
<dbReference type="EMBL" id="PVTE01000022">
    <property type="protein sequence ID" value="PRY31766.1"/>
    <property type="molecule type" value="Genomic_DNA"/>
</dbReference>
<dbReference type="Proteomes" id="UP000238375">
    <property type="component" value="Unassembled WGS sequence"/>
</dbReference>
<dbReference type="AlphaFoldDB" id="A0A2T0SEC1"/>
<feature type="domain" description="Thioredoxin" evidence="2">
    <location>
        <begin position="20"/>
        <end position="202"/>
    </location>
</feature>
<dbReference type="PROSITE" id="PS00194">
    <property type="entry name" value="THIOREDOXIN_1"/>
    <property type="match status" value="1"/>
</dbReference>
<dbReference type="InterPro" id="IPR000866">
    <property type="entry name" value="AhpC/TSA"/>
</dbReference>
<dbReference type="GO" id="GO:0016491">
    <property type="term" value="F:oxidoreductase activity"/>
    <property type="evidence" value="ECO:0007669"/>
    <property type="project" value="InterPro"/>
</dbReference>
<name>A0A2T0SEC1_9BACT</name>
<proteinExistence type="predicted"/>
<dbReference type="PROSITE" id="PS51352">
    <property type="entry name" value="THIOREDOXIN_2"/>
    <property type="match status" value="1"/>
</dbReference>
<evidence type="ECO:0000313" key="3">
    <source>
        <dbReference type="EMBL" id="PRY31766.1"/>
    </source>
</evidence>
<dbReference type="InterPro" id="IPR017937">
    <property type="entry name" value="Thioredoxin_CS"/>
</dbReference>